<dbReference type="UniPathway" id="UPA00193"/>
<dbReference type="GO" id="GO:0005829">
    <property type="term" value="C:cytosol"/>
    <property type="evidence" value="ECO:0007669"/>
    <property type="project" value="TreeGrafter"/>
</dbReference>
<evidence type="ECO:0000256" key="4">
    <source>
        <dbReference type="ARBA" id="ARBA00022630"/>
    </source>
</evidence>
<dbReference type="EMBL" id="FOEF01000041">
    <property type="protein sequence ID" value="SEP54269.1"/>
    <property type="molecule type" value="Genomic_DNA"/>
</dbReference>
<evidence type="ECO:0000256" key="5">
    <source>
        <dbReference type="ARBA" id="ARBA00022827"/>
    </source>
</evidence>
<dbReference type="RefSeq" id="WP_091629451.1">
    <property type="nucleotide sequence ID" value="NZ_FOEF01000041.1"/>
</dbReference>
<dbReference type="GO" id="GO:0035999">
    <property type="term" value="P:tetrahydrofolate interconversion"/>
    <property type="evidence" value="ECO:0007669"/>
    <property type="project" value="UniProtKB-UniPathway"/>
</dbReference>
<comment type="cofactor">
    <cofactor evidence="1 8">
        <name>FAD</name>
        <dbReference type="ChEBI" id="CHEBI:57692"/>
    </cofactor>
</comment>
<dbReference type="SUPFAM" id="SSF51730">
    <property type="entry name" value="FAD-linked oxidoreductase"/>
    <property type="match status" value="1"/>
</dbReference>
<gene>
    <name evidence="9" type="ORF">SAMN04489732_14126</name>
</gene>
<dbReference type="STRING" id="394193.SAMN04489732_14126"/>
<evidence type="ECO:0000256" key="6">
    <source>
        <dbReference type="ARBA" id="ARBA00023002"/>
    </source>
</evidence>
<accession>A0A1H8YQ63</accession>
<comment type="catalytic activity">
    <reaction evidence="7">
        <text>(6S)-5-methyl-5,6,7,8-tetrahydrofolate + NAD(+) = (6R)-5,10-methylene-5,6,7,8-tetrahydrofolate + NADH + H(+)</text>
        <dbReference type="Rhea" id="RHEA:19821"/>
        <dbReference type="ChEBI" id="CHEBI:15378"/>
        <dbReference type="ChEBI" id="CHEBI:15636"/>
        <dbReference type="ChEBI" id="CHEBI:18608"/>
        <dbReference type="ChEBI" id="CHEBI:57540"/>
        <dbReference type="ChEBI" id="CHEBI:57945"/>
        <dbReference type="EC" id="1.5.1.54"/>
    </reaction>
    <physiologicalReaction direction="right-to-left" evidence="7">
        <dbReference type="Rhea" id="RHEA:19823"/>
    </physiologicalReaction>
</comment>
<evidence type="ECO:0000256" key="8">
    <source>
        <dbReference type="RuleBase" id="RU003862"/>
    </source>
</evidence>
<dbReference type="Proteomes" id="UP000198582">
    <property type="component" value="Unassembled WGS sequence"/>
</dbReference>
<comment type="similarity">
    <text evidence="3 8">Belongs to the methylenetetrahydrofolate reductase family.</text>
</comment>
<name>A0A1H8YQ63_9PSEU</name>
<dbReference type="PANTHER" id="PTHR45754:SF3">
    <property type="entry name" value="METHYLENETETRAHYDROFOLATE REDUCTASE (NADPH)"/>
    <property type="match status" value="1"/>
</dbReference>
<dbReference type="PANTHER" id="PTHR45754">
    <property type="entry name" value="METHYLENETETRAHYDROFOLATE REDUCTASE"/>
    <property type="match status" value="1"/>
</dbReference>
<dbReference type="Gene3D" id="3.20.20.220">
    <property type="match status" value="1"/>
</dbReference>
<evidence type="ECO:0000313" key="10">
    <source>
        <dbReference type="Proteomes" id="UP000198582"/>
    </source>
</evidence>
<dbReference type="InterPro" id="IPR029041">
    <property type="entry name" value="FAD-linked_oxidoreductase-like"/>
</dbReference>
<sequence>MSSDAVGTLARSTDIEVIPMRGAVEKMLAAPAGTSFTITCSPKLGLDRTVETAEKVAGLGYRIVPHLAARQVESAAALREIVGRLGHAGVTDLFVIGGDVEDPAGPYSCAADLLEALAAIEHPITRIGVACYPEGHPSISEEVLDADLHRKQRHAGYLVSQLCFDAPALLRWLTRQRASGLTLPLRVGVAGPVQIRKLIELSMRIGVGSSVRYLTKQHGMVKNLLRGNAYQPEQLLSRLGGEAQHRALGIEGLHLFSFNQIDLATEWQRRATTPPDQAGLA</sequence>
<evidence type="ECO:0000313" key="9">
    <source>
        <dbReference type="EMBL" id="SEP54269.1"/>
    </source>
</evidence>
<evidence type="ECO:0000256" key="3">
    <source>
        <dbReference type="ARBA" id="ARBA00006743"/>
    </source>
</evidence>
<reference evidence="9 10" key="1">
    <citation type="submission" date="2016-10" db="EMBL/GenBank/DDBJ databases">
        <authorList>
            <person name="de Groot N.N."/>
        </authorList>
    </citation>
    <scope>NUCLEOTIDE SEQUENCE [LARGE SCALE GENOMIC DNA]</scope>
    <source>
        <strain evidence="9 10">DSM 44993</strain>
    </source>
</reference>
<keyword evidence="5 8" id="KW-0274">FAD</keyword>
<dbReference type="OrthoDB" id="9812555at2"/>
<dbReference type="GO" id="GO:0106312">
    <property type="term" value="F:methylenetetrahydrofolate reductase (NADH) activity"/>
    <property type="evidence" value="ECO:0007669"/>
    <property type="project" value="UniProtKB-EC"/>
</dbReference>
<evidence type="ECO:0000256" key="1">
    <source>
        <dbReference type="ARBA" id="ARBA00001974"/>
    </source>
</evidence>
<evidence type="ECO:0000256" key="7">
    <source>
        <dbReference type="ARBA" id="ARBA00048628"/>
    </source>
</evidence>
<keyword evidence="4 8" id="KW-0285">Flavoprotein</keyword>
<dbReference type="GO" id="GO:0071949">
    <property type="term" value="F:FAD binding"/>
    <property type="evidence" value="ECO:0007669"/>
    <property type="project" value="TreeGrafter"/>
</dbReference>
<protein>
    <recommendedName>
        <fullName evidence="8">Methylenetetrahydrofolate reductase</fullName>
    </recommendedName>
</protein>
<proteinExistence type="inferred from homology"/>
<keyword evidence="6 8" id="KW-0560">Oxidoreductase</keyword>
<comment type="pathway">
    <text evidence="2 8">One-carbon metabolism; tetrahydrofolate interconversion.</text>
</comment>
<dbReference type="Pfam" id="PF02219">
    <property type="entry name" value="MTHFR"/>
    <property type="match status" value="1"/>
</dbReference>
<dbReference type="InterPro" id="IPR003171">
    <property type="entry name" value="Mehydrof_redctse-like"/>
</dbReference>
<dbReference type="GO" id="GO:0009086">
    <property type="term" value="P:methionine biosynthetic process"/>
    <property type="evidence" value="ECO:0007669"/>
    <property type="project" value="TreeGrafter"/>
</dbReference>
<evidence type="ECO:0000256" key="2">
    <source>
        <dbReference type="ARBA" id="ARBA00004777"/>
    </source>
</evidence>
<organism evidence="9 10">
    <name type="scientific">Amycolatopsis saalfeldensis</name>
    <dbReference type="NCBI Taxonomy" id="394193"/>
    <lineage>
        <taxon>Bacteria</taxon>
        <taxon>Bacillati</taxon>
        <taxon>Actinomycetota</taxon>
        <taxon>Actinomycetes</taxon>
        <taxon>Pseudonocardiales</taxon>
        <taxon>Pseudonocardiaceae</taxon>
        <taxon>Amycolatopsis</taxon>
    </lineage>
</organism>
<keyword evidence="10" id="KW-1185">Reference proteome</keyword>
<dbReference type="AlphaFoldDB" id="A0A1H8YQ63"/>